<evidence type="ECO:0000313" key="5">
    <source>
        <dbReference type="EMBL" id="KAF4695214.1"/>
    </source>
</evidence>
<dbReference type="PROSITE" id="PS50089">
    <property type="entry name" value="ZF_RING_2"/>
    <property type="match status" value="1"/>
</dbReference>
<dbReference type="GO" id="GO:0008270">
    <property type="term" value="F:zinc ion binding"/>
    <property type="evidence" value="ECO:0007669"/>
    <property type="project" value="UniProtKB-KW"/>
</dbReference>
<reference evidence="5 6" key="1">
    <citation type="submission" date="2020-04" db="EMBL/GenBank/DDBJ databases">
        <title>Perkinsus olseni comparative genomics.</title>
        <authorList>
            <person name="Bogema D.R."/>
        </authorList>
    </citation>
    <scope>NUCLEOTIDE SEQUENCE [LARGE SCALE GENOMIC DNA]</scope>
    <source>
        <strain evidence="5">00978-12</strain>
    </source>
</reference>
<keyword evidence="1" id="KW-0802">TPR repeat</keyword>
<dbReference type="GO" id="GO:0101031">
    <property type="term" value="C:protein folding chaperone complex"/>
    <property type="evidence" value="ECO:0007669"/>
    <property type="project" value="TreeGrafter"/>
</dbReference>
<evidence type="ECO:0000259" key="4">
    <source>
        <dbReference type="PROSITE" id="PS50089"/>
    </source>
</evidence>
<keyword evidence="2" id="KW-0479">Metal-binding</keyword>
<evidence type="ECO:0000256" key="2">
    <source>
        <dbReference type="PROSITE-ProRule" id="PRU00175"/>
    </source>
</evidence>
<dbReference type="Gene3D" id="1.25.40.10">
    <property type="entry name" value="Tetratricopeptide repeat domain"/>
    <property type="match status" value="1"/>
</dbReference>
<protein>
    <recommendedName>
        <fullName evidence="4">RING-type domain-containing protein</fullName>
    </recommendedName>
</protein>
<dbReference type="InterPro" id="IPR001841">
    <property type="entry name" value="Znf_RING"/>
</dbReference>
<dbReference type="OrthoDB" id="415423at2759"/>
<feature type="domain" description="RING-type" evidence="4">
    <location>
        <begin position="18"/>
        <end position="64"/>
    </location>
</feature>
<accession>A0A7J6PG90</accession>
<sequence length="503" mass="54885">MTKFRPPARMNDTKPISCQVCETALDSDVRYIAQPCGHGTFCYGCTQKLKMRPSRPVYTNPECEVREVKVSGGSALVETAEGLFAADELNNDPSQDEELGDPTKAEDAVRAEQDPMLSILRDTTILLEIGLSIELGKTKAITLFKAGKLLESAEMLTRCINSYIQAESANTALRSVLHSNRALAVLSYIKLMGSENSDVESLYRMVVKDCDSALHFDRDNTKAMYRRALASNELDDLERSLEDITRVLAIFSSRNESHAEAVALREAVMAKRRALEKKWGMTGPISVSRLWNKPTGRPPADESITRPSSIQTSKLVTMPVTAPSVIPDEPAEKAVLPESQCDQHQCSHAQAGVKERKARSAGKPNEGVLRASTLENELRRLKTKVDSLVDFVSDKLTPSKLEAAAGSGTAGLSALDPDCTGAMLHGLCGAAERGAIDGSLLCDYIEAMNSTRMVSPMVMMMLDQSERECLDELEGYVSAVANPSAVRARSILTDWHERVVDSG</sequence>
<dbReference type="SUPFAM" id="SSF48452">
    <property type="entry name" value="TPR-like"/>
    <property type="match status" value="1"/>
</dbReference>
<feature type="compositionally biased region" description="Polar residues" evidence="3">
    <location>
        <begin position="305"/>
        <end position="315"/>
    </location>
</feature>
<feature type="region of interest" description="Disordered" evidence="3">
    <location>
        <begin position="290"/>
        <end position="319"/>
    </location>
</feature>
<organism evidence="5 6">
    <name type="scientific">Perkinsus olseni</name>
    <name type="common">Perkinsus atlanticus</name>
    <dbReference type="NCBI Taxonomy" id="32597"/>
    <lineage>
        <taxon>Eukaryota</taxon>
        <taxon>Sar</taxon>
        <taxon>Alveolata</taxon>
        <taxon>Perkinsozoa</taxon>
        <taxon>Perkinsea</taxon>
        <taxon>Perkinsida</taxon>
        <taxon>Perkinsidae</taxon>
        <taxon>Perkinsus</taxon>
    </lineage>
</organism>
<comment type="caution">
    <text evidence="5">The sequence shown here is derived from an EMBL/GenBank/DDBJ whole genome shotgun (WGS) entry which is preliminary data.</text>
</comment>
<evidence type="ECO:0000256" key="3">
    <source>
        <dbReference type="SAM" id="MobiDB-lite"/>
    </source>
</evidence>
<keyword evidence="2" id="KW-0862">Zinc</keyword>
<proteinExistence type="predicted"/>
<keyword evidence="2" id="KW-0863">Zinc-finger</keyword>
<dbReference type="EMBL" id="JABANP010000023">
    <property type="protein sequence ID" value="KAF4695214.1"/>
    <property type="molecule type" value="Genomic_DNA"/>
</dbReference>
<dbReference type="InterPro" id="IPR051966">
    <property type="entry name" value="RPAP3"/>
</dbReference>
<dbReference type="InterPro" id="IPR011990">
    <property type="entry name" value="TPR-like_helical_dom_sf"/>
</dbReference>
<evidence type="ECO:0000313" key="6">
    <source>
        <dbReference type="Proteomes" id="UP000541610"/>
    </source>
</evidence>
<dbReference type="PANTHER" id="PTHR46423:SF1">
    <property type="entry name" value="RNA POLYMERASE II-ASSOCIATED PROTEIN 3"/>
    <property type="match status" value="1"/>
</dbReference>
<gene>
    <name evidence="5" type="ORF">FOZ60_005538</name>
</gene>
<name>A0A7J6PG90_PEROL</name>
<dbReference type="AlphaFoldDB" id="A0A7J6PG90"/>
<feature type="region of interest" description="Disordered" evidence="3">
    <location>
        <begin position="336"/>
        <end position="370"/>
    </location>
</feature>
<dbReference type="PANTHER" id="PTHR46423">
    <property type="entry name" value="RNA POLYMERASE II-ASSOCIATED PROTEIN 3"/>
    <property type="match status" value="1"/>
</dbReference>
<dbReference type="Proteomes" id="UP000541610">
    <property type="component" value="Unassembled WGS sequence"/>
</dbReference>
<evidence type="ECO:0000256" key="1">
    <source>
        <dbReference type="ARBA" id="ARBA00022803"/>
    </source>
</evidence>